<protein>
    <submittedName>
        <fullName evidence="13">ABC transporter ATP-binding protein</fullName>
    </submittedName>
</protein>
<dbReference type="SMART" id="SM00382">
    <property type="entry name" value="AAA"/>
    <property type="match status" value="1"/>
</dbReference>
<evidence type="ECO:0000313" key="14">
    <source>
        <dbReference type="Proteomes" id="UP000236395"/>
    </source>
</evidence>
<evidence type="ECO:0000259" key="10">
    <source>
        <dbReference type="PROSITE" id="PS50893"/>
    </source>
</evidence>
<name>A0A2K4AFM0_9STAP</name>
<evidence type="ECO:0000256" key="6">
    <source>
        <dbReference type="ARBA" id="ARBA00022989"/>
    </source>
</evidence>
<dbReference type="GO" id="GO:0015421">
    <property type="term" value="F:ABC-type oligopeptide transporter activity"/>
    <property type="evidence" value="ECO:0007669"/>
    <property type="project" value="TreeGrafter"/>
</dbReference>
<evidence type="ECO:0000313" key="12">
    <source>
        <dbReference type="EMBL" id="MBE2128988.1"/>
    </source>
</evidence>
<reference evidence="12 15" key="2">
    <citation type="submission" date="2020-10" db="EMBL/GenBank/DDBJ databases">
        <title>Phenotypic and genomic profiling of Staphylococcus argenteus in Canada and the United States and recommendations for clinical result reporting.</title>
        <authorList>
            <person name="Eshaghi A."/>
            <person name="Bommersbach C."/>
            <person name="Zitterman S."/>
            <person name="Burnham C.-A.D."/>
            <person name="Patel R."/>
            <person name="Schuetz A.N."/>
            <person name="Patel S.N."/>
            <person name="Kus J.V."/>
        </authorList>
    </citation>
    <scope>NUCLEOTIDE SEQUENCE [LARGE SCALE GENOMIC DNA]</scope>
    <source>
        <strain evidence="12 15">DSM 28300</strain>
    </source>
</reference>
<feature type="transmembrane region" description="Helical" evidence="9">
    <location>
        <begin position="161"/>
        <end position="179"/>
    </location>
</feature>
<comment type="similarity">
    <text evidence="2">Belongs to the ABC transporter superfamily.</text>
</comment>
<accession>A0A2K4AFM0</accession>
<evidence type="ECO:0000259" key="11">
    <source>
        <dbReference type="PROSITE" id="PS50929"/>
    </source>
</evidence>
<dbReference type="SUPFAM" id="SSF52540">
    <property type="entry name" value="P-loop containing nucleoside triphosphate hydrolases"/>
    <property type="match status" value="1"/>
</dbReference>
<dbReference type="InterPro" id="IPR017871">
    <property type="entry name" value="ABC_transporter-like_CS"/>
</dbReference>
<organism evidence="13 14">
    <name type="scientific">Staphylococcus schweitzeri</name>
    <dbReference type="NCBI Taxonomy" id="1654388"/>
    <lineage>
        <taxon>Bacteria</taxon>
        <taxon>Bacillati</taxon>
        <taxon>Bacillota</taxon>
        <taxon>Bacilli</taxon>
        <taxon>Bacillales</taxon>
        <taxon>Staphylococcaceae</taxon>
        <taxon>Staphylococcus</taxon>
    </lineage>
</organism>
<evidence type="ECO:0000256" key="9">
    <source>
        <dbReference type="SAM" id="Phobius"/>
    </source>
</evidence>
<dbReference type="PROSITE" id="PS50929">
    <property type="entry name" value="ABC_TM1F"/>
    <property type="match status" value="1"/>
</dbReference>
<dbReference type="PROSITE" id="PS50893">
    <property type="entry name" value="ABC_TRANSPORTER_2"/>
    <property type="match status" value="1"/>
</dbReference>
<dbReference type="GO" id="GO:0005886">
    <property type="term" value="C:plasma membrane"/>
    <property type="evidence" value="ECO:0007669"/>
    <property type="project" value="UniProtKB-SubCell"/>
</dbReference>
<gene>
    <name evidence="13" type="ORF">CD116_09585</name>
    <name evidence="12" type="ORF">ILQ21_08015</name>
</gene>
<feature type="domain" description="ABC transporter" evidence="10">
    <location>
        <begin position="335"/>
        <end position="568"/>
    </location>
</feature>
<feature type="domain" description="ABC transmembrane type-1" evidence="11">
    <location>
        <begin position="20"/>
        <end position="303"/>
    </location>
</feature>
<dbReference type="Gene3D" id="3.40.50.300">
    <property type="entry name" value="P-loop containing nucleotide triphosphate hydrolases"/>
    <property type="match status" value="1"/>
</dbReference>
<dbReference type="SUPFAM" id="SSF90123">
    <property type="entry name" value="ABC transporter transmembrane region"/>
    <property type="match status" value="1"/>
</dbReference>
<dbReference type="Pfam" id="PF00664">
    <property type="entry name" value="ABC_membrane"/>
    <property type="match status" value="1"/>
</dbReference>
<dbReference type="EMBL" id="PPQS01000042">
    <property type="protein sequence ID" value="PNZ48902.1"/>
    <property type="molecule type" value="Genomic_DNA"/>
</dbReference>
<dbReference type="Proteomes" id="UP000596960">
    <property type="component" value="Unassembled WGS sequence"/>
</dbReference>
<proteinExistence type="inferred from homology"/>
<keyword evidence="5 13" id="KW-0067">ATP-binding</keyword>
<dbReference type="EMBL" id="JADAMT010000010">
    <property type="protein sequence ID" value="MBE2128988.1"/>
    <property type="molecule type" value="Genomic_DNA"/>
</dbReference>
<dbReference type="PANTHER" id="PTHR43394">
    <property type="entry name" value="ATP-DEPENDENT PERMEASE MDL1, MITOCHONDRIAL"/>
    <property type="match status" value="1"/>
</dbReference>
<dbReference type="InterPro" id="IPR003593">
    <property type="entry name" value="AAA+_ATPase"/>
</dbReference>
<dbReference type="InterPro" id="IPR011527">
    <property type="entry name" value="ABC1_TM_dom"/>
</dbReference>
<dbReference type="GO" id="GO:0005524">
    <property type="term" value="F:ATP binding"/>
    <property type="evidence" value="ECO:0007669"/>
    <property type="project" value="UniProtKB-KW"/>
</dbReference>
<comment type="function">
    <text evidence="8">May be involved in multidrug export. Transmembrane domains (TMD) form a pore in the cell membrane and the ATP-binding domain (NBD) is responsible for energy generation.</text>
</comment>
<dbReference type="PROSITE" id="PS00211">
    <property type="entry name" value="ABC_TRANSPORTER_1"/>
    <property type="match status" value="1"/>
</dbReference>
<dbReference type="PANTHER" id="PTHR43394:SF1">
    <property type="entry name" value="ATP-BINDING CASSETTE SUB-FAMILY B MEMBER 10, MITOCHONDRIAL"/>
    <property type="match status" value="1"/>
</dbReference>
<sequence length="577" mass="65015">MFRITFKILNWASPYKIRMILGFIMSFLNAIFIAMPIFLAAQIFNNVVSHKPIYGKDILNIVIIMILLVLGRFITAYYKSKNQESIAYEMSANERLNIGDKLKNVPLGYFNTHHSNELITIVTTDLTFLETFAMKMVDIVINGYILISVLILSLLVVSWQVALLAFIGVLLSFLAVQLLENKSRKNAPTYHYAQNQLIEKVVEVIRGIQVIKSFSKENTSLRSFNRAVNESKRVNTKIEMQYIPFNLLHLLSLKVISILIVLVACLLFIHNSIDLPTFIMISIFSFVIFDSIENINSAAHVLEIIDMTIDEIKKIKSAPELDEKGEDLTVENDDIAFENVNFSYDDKQVIKDVSFDIASNTSTAIVGPSGSGKSTLCHLLLRFYDVNDGFIRIGGIDIKDLKLTTLMSQISAVFQKVYLFNDTIENNILFGNPDATKEEVIRAAKQACCHDFIMKLPEGYKTVLNEKGNNLSGGERQRISIARAILKDAPIIILDEATASIDPENEHLIQHAIDELSKGKTVITIAHKLETIKNADQIIVLSDGEIIQKGSHDELIQQPGMYQDFMTIKRKSAGWKL</sequence>
<dbReference type="RefSeq" id="WP_047549901.1">
    <property type="nucleotide sequence ID" value="NZ_CBCSFW010000005.1"/>
</dbReference>
<evidence type="ECO:0000256" key="1">
    <source>
        <dbReference type="ARBA" id="ARBA00004651"/>
    </source>
</evidence>
<reference evidence="13 14" key="1">
    <citation type="submission" date="2017-08" db="EMBL/GenBank/DDBJ databases">
        <title>Draft genome sequences of 64 type strains of genus Staph aureus.</title>
        <authorList>
            <person name="Cole K."/>
            <person name="Golubchik T."/>
            <person name="Russell J."/>
            <person name="Foster D."/>
            <person name="Llewelyn M."/>
            <person name="Wilson D."/>
            <person name="Crook D."/>
            <person name="Paul J."/>
        </authorList>
    </citation>
    <scope>NUCLEOTIDE SEQUENCE [LARGE SCALE GENOMIC DNA]</scope>
    <source>
        <strain evidence="13 14">DSM 28300</strain>
    </source>
</reference>
<keyword evidence="6 9" id="KW-1133">Transmembrane helix</keyword>
<evidence type="ECO:0000313" key="15">
    <source>
        <dbReference type="Proteomes" id="UP000596960"/>
    </source>
</evidence>
<dbReference type="Pfam" id="PF00005">
    <property type="entry name" value="ABC_tran"/>
    <property type="match status" value="1"/>
</dbReference>
<evidence type="ECO:0000256" key="2">
    <source>
        <dbReference type="ARBA" id="ARBA00005417"/>
    </source>
</evidence>
<dbReference type="InterPro" id="IPR039421">
    <property type="entry name" value="Type_1_exporter"/>
</dbReference>
<dbReference type="InterPro" id="IPR036640">
    <property type="entry name" value="ABC1_TM_sf"/>
</dbReference>
<dbReference type="GeneID" id="98346744"/>
<dbReference type="Gene3D" id="1.20.1560.10">
    <property type="entry name" value="ABC transporter type 1, transmembrane domain"/>
    <property type="match status" value="1"/>
</dbReference>
<keyword evidence="4" id="KW-0547">Nucleotide-binding</keyword>
<keyword evidence="15" id="KW-1185">Reference proteome</keyword>
<dbReference type="Proteomes" id="UP000236395">
    <property type="component" value="Unassembled WGS sequence"/>
</dbReference>
<evidence type="ECO:0000256" key="7">
    <source>
        <dbReference type="ARBA" id="ARBA00023136"/>
    </source>
</evidence>
<evidence type="ECO:0000313" key="13">
    <source>
        <dbReference type="EMBL" id="PNZ48902.1"/>
    </source>
</evidence>
<comment type="caution">
    <text evidence="13">The sequence shown here is derived from an EMBL/GenBank/DDBJ whole genome shotgun (WGS) entry which is preliminary data.</text>
</comment>
<evidence type="ECO:0000256" key="8">
    <source>
        <dbReference type="ARBA" id="ARBA00025074"/>
    </source>
</evidence>
<keyword evidence="7 9" id="KW-0472">Membrane</keyword>
<keyword evidence="3 9" id="KW-0812">Transmembrane</keyword>
<evidence type="ECO:0000256" key="4">
    <source>
        <dbReference type="ARBA" id="ARBA00022741"/>
    </source>
</evidence>
<evidence type="ECO:0000256" key="5">
    <source>
        <dbReference type="ARBA" id="ARBA00022840"/>
    </source>
</evidence>
<dbReference type="InterPro" id="IPR027417">
    <property type="entry name" value="P-loop_NTPase"/>
</dbReference>
<dbReference type="FunFam" id="3.40.50.300:FF:000218">
    <property type="entry name" value="Multidrug ABC transporter ATP-binding protein"/>
    <property type="match status" value="1"/>
</dbReference>
<feature type="transmembrane region" description="Helical" evidence="9">
    <location>
        <begin position="136"/>
        <end position="155"/>
    </location>
</feature>
<feature type="transmembrane region" description="Helical" evidence="9">
    <location>
        <begin position="58"/>
        <end position="78"/>
    </location>
</feature>
<dbReference type="GO" id="GO:0016887">
    <property type="term" value="F:ATP hydrolysis activity"/>
    <property type="evidence" value="ECO:0007669"/>
    <property type="project" value="InterPro"/>
</dbReference>
<dbReference type="AlphaFoldDB" id="A0A2K4AFM0"/>
<evidence type="ECO:0000256" key="3">
    <source>
        <dbReference type="ARBA" id="ARBA00022692"/>
    </source>
</evidence>
<feature type="transmembrane region" description="Helical" evidence="9">
    <location>
        <begin position="247"/>
        <end position="269"/>
    </location>
</feature>
<feature type="transmembrane region" description="Helical" evidence="9">
    <location>
        <begin position="20"/>
        <end position="38"/>
    </location>
</feature>
<dbReference type="InterPro" id="IPR003439">
    <property type="entry name" value="ABC_transporter-like_ATP-bd"/>
</dbReference>
<comment type="subcellular location">
    <subcellularLocation>
        <location evidence="1">Cell membrane</location>
        <topology evidence="1">Multi-pass membrane protein</topology>
    </subcellularLocation>
</comment>